<dbReference type="Gene3D" id="2.60.40.1180">
    <property type="entry name" value="Golgi alpha-mannosidase II"/>
    <property type="match status" value="1"/>
</dbReference>
<keyword evidence="2" id="KW-0378">Hydrolase</keyword>
<comment type="caution">
    <text evidence="6">The sequence shown here is derived from an EMBL/GenBank/DDBJ whole genome shotgun (WGS) entry which is preliminary data.</text>
</comment>
<protein>
    <recommendedName>
        <fullName evidence="5">DUF5110 domain-containing protein</fullName>
    </recommendedName>
</protein>
<dbReference type="PANTHER" id="PTHR22762">
    <property type="entry name" value="ALPHA-GLUCOSIDASE"/>
    <property type="match status" value="1"/>
</dbReference>
<evidence type="ECO:0000256" key="1">
    <source>
        <dbReference type="ARBA" id="ARBA00022729"/>
    </source>
</evidence>
<dbReference type="AlphaFoldDB" id="A0A0L6VAP5"/>
<dbReference type="InterPro" id="IPR013780">
    <property type="entry name" value="Glyco_hydro_b"/>
</dbReference>
<keyword evidence="7" id="KW-1185">Reference proteome</keyword>
<dbReference type="VEuPathDB" id="FungiDB:VP01_2063g6"/>
<dbReference type="STRING" id="27349.A0A0L6VAP5"/>
<evidence type="ECO:0000259" key="5">
    <source>
        <dbReference type="Pfam" id="PF17137"/>
    </source>
</evidence>
<dbReference type="GO" id="GO:0090599">
    <property type="term" value="F:alpha-glucosidase activity"/>
    <property type="evidence" value="ECO:0007669"/>
    <property type="project" value="TreeGrafter"/>
</dbReference>
<dbReference type="Pfam" id="PF17137">
    <property type="entry name" value="DUF5110"/>
    <property type="match status" value="1"/>
</dbReference>
<feature type="domain" description="DUF5110" evidence="5">
    <location>
        <begin position="71"/>
        <end position="105"/>
    </location>
</feature>
<evidence type="ECO:0000313" key="6">
    <source>
        <dbReference type="EMBL" id="KNZ57823.1"/>
    </source>
</evidence>
<evidence type="ECO:0000256" key="4">
    <source>
        <dbReference type="ARBA" id="ARBA00023295"/>
    </source>
</evidence>
<dbReference type="OrthoDB" id="3233140at2759"/>
<dbReference type="GO" id="GO:0006491">
    <property type="term" value="P:N-glycan processing"/>
    <property type="evidence" value="ECO:0007669"/>
    <property type="project" value="TreeGrafter"/>
</dbReference>
<accession>A0A0L6VAP5</accession>
<keyword evidence="4" id="KW-0326">Glycosidase</keyword>
<keyword evidence="1" id="KW-0732">Signal</keyword>
<organism evidence="6 7">
    <name type="scientific">Puccinia sorghi</name>
    <dbReference type="NCBI Taxonomy" id="27349"/>
    <lineage>
        <taxon>Eukaryota</taxon>
        <taxon>Fungi</taxon>
        <taxon>Dikarya</taxon>
        <taxon>Basidiomycota</taxon>
        <taxon>Pucciniomycotina</taxon>
        <taxon>Pucciniomycetes</taxon>
        <taxon>Pucciniales</taxon>
        <taxon>Pucciniaceae</taxon>
        <taxon>Puccinia</taxon>
    </lineage>
</organism>
<proteinExistence type="predicted"/>
<evidence type="ECO:0000256" key="2">
    <source>
        <dbReference type="ARBA" id="ARBA00022801"/>
    </source>
</evidence>
<name>A0A0L6VAP5_9BASI</name>
<dbReference type="InterPro" id="IPR033403">
    <property type="entry name" value="DUF5110"/>
</dbReference>
<evidence type="ECO:0000256" key="3">
    <source>
        <dbReference type="ARBA" id="ARBA00023180"/>
    </source>
</evidence>
<sequence>MLSLPSLTCSLQPYYKYFTSDMFLVNQNKFSPRTFTFLAHLDTVPLFQQGGHIVTCQDLVRRAAPLMWKDPITLVVALDKAGQSTGTLYLDDGESFDHERGQFLYKTAPMT</sequence>
<gene>
    <name evidence="6" type="ORF">VP01_2063g6</name>
</gene>
<evidence type="ECO:0000313" key="7">
    <source>
        <dbReference type="Proteomes" id="UP000037035"/>
    </source>
</evidence>
<dbReference type="EMBL" id="LAVV01006908">
    <property type="protein sequence ID" value="KNZ57823.1"/>
    <property type="molecule type" value="Genomic_DNA"/>
</dbReference>
<dbReference type="Proteomes" id="UP000037035">
    <property type="component" value="Unassembled WGS sequence"/>
</dbReference>
<dbReference type="GO" id="GO:0017177">
    <property type="term" value="C:glucosidase II complex"/>
    <property type="evidence" value="ECO:0007669"/>
    <property type="project" value="TreeGrafter"/>
</dbReference>
<reference evidence="6 7" key="1">
    <citation type="submission" date="2015-08" db="EMBL/GenBank/DDBJ databases">
        <title>Next Generation Sequencing and Analysis of the Genome of Puccinia sorghi L Schw, the Causal Agent of Maize Common Rust.</title>
        <authorList>
            <person name="Rochi L."/>
            <person name="Burguener G."/>
            <person name="Darino M."/>
            <person name="Turjanski A."/>
            <person name="Kreff E."/>
            <person name="Dieguez M.J."/>
            <person name="Sacco F."/>
        </authorList>
    </citation>
    <scope>NUCLEOTIDE SEQUENCE [LARGE SCALE GENOMIC DNA]</scope>
    <source>
        <strain evidence="6 7">RO10H11247</strain>
    </source>
</reference>
<keyword evidence="3" id="KW-0325">Glycoprotein</keyword>
<dbReference type="PANTHER" id="PTHR22762:SF54">
    <property type="entry name" value="BCDNA.GH04962"/>
    <property type="match status" value="1"/>
</dbReference>